<dbReference type="InterPro" id="IPR029069">
    <property type="entry name" value="HotDog_dom_sf"/>
</dbReference>
<name>A0A266QBS7_9GAMM</name>
<dbReference type="RefSeq" id="WP_094984576.1">
    <property type="nucleotide sequence ID" value="NZ_NHNI01000001.1"/>
</dbReference>
<reference evidence="2" key="1">
    <citation type="submission" date="2017-05" db="EMBL/GenBank/DDBJ databases">
        <authorList>
            <person name="Barney B.M."/>
        </authorList>
    </citation>
    <scope>NUCLEOTIDE SEQUENCE [LARGE SCALE GENOMIC DNA]</scope>
    <source>
        <strain evidence="2">PSBB022</strain>
    </source>
</reference>
<sequence length="163" mass="17928">MIDSRIYDLIPHREPMLLLNRVIELGQNFSCAEIDINEQSSFFMPGKGVPSWIGVEYMGQTAALIAGYQLQQGTVAPHLGLLLGTRKYEALVPYFCAGDLLQVRCTEVAVVGDSLANFQCEIINLRDQRLCASAKLSVFRKPLINPSDEHQQSLEASITGASA</sequence>
<dbReference type="AlphaFoldDB" id="A0A266QBS7"/>
<dbReference type="SUPFAM" id="SSF54637">
    <property type="entry name" value="Thioesterase/thiol ester dehydrase-isomerase"/>
    <property type="match status" value="1"/>
</dbReference>
<dbReference type="Proteomes" id="UP000216101">
    <property type="component" value="Unassembled WGS sequence"/>
</dbReference>
<protein>
    <recommendedName>
        <fullName evidence="3">3-hydroxylacyl-ACP dehydratase</fullName>
    </recommendedName>
</protein>
<organism evidence="1 2">
    <name type="scientific">Cellvibrio mixtus</name>
    <dbReference type="NCBI Taxonomy" id="39650"/>
    <lineage>
        <taxon>Bacteria</taxon>
        <taxon>Pseudomonadati</taxon>
        <taxon>Pseudomonadota</taxon>
        <taxon>Gammaproteobacteria</taxon>
        <taxon>Cellvibrionales</taxon>
        <taxon>Cellvibrionaceae</taxon>
        <taxon>Cellvibrio</taxon>
    </lineage>
</organism>
<dbReference type="PIRSF" id="PIRSF020565">
    <property type="entry name" value="3Ho_Ac_ACP_DH_prd"/>
    <property type="match status" value="1"/>
</dbReference>
<proteinExistence type="predicted"/>
<comment type="caution">
    <text evidence="1">The sequence shown here is derived from an EMBL/GenBank/DDBJ whole genome shotgun (WGS) entry which is preliminary data.</text>
</comment>
<accession>A0A266QBS7</accession>
<dbReference type="Gene3D" id="3.10.129.10">
    <property type="entry name" value="Hotdog Thioesterase"/>
    <property type="match status" value="1"/>
</dbReference>
<keyword evidence="2" id="KW-1185">Reference proteome</keyword>
<evidence type="ECO:0000313" key="2">
    <source>
        <dbReference type="Proteomes" id="UP000216101"/>
    </source>
</evidence>
<evidence type="ECO:0008006" key="3">
    <source>
        <dbReference type="Google" id="ProtNLM"/>
    </source>
</evidence>
<dbReference type="Pfam" id="PF22817">
    <property type="entry name" value="ApeP-like"/>
    <property type="match status" value="1"/>
</dbReference>
<dbReference type="EMBL" id="NHNI01000001">
    <property type="protein sequence ID" value="OZY87086.1"/>
    <property type="molecule type" value="Genomic_DNA"/>
</dbReference>
<dbReference type="InterPro" id="IPR016776">
    <property type="entry name" value="ApeP-like_dehydratase"/>
</dbReference>
<gene>
    <name evidence="1" type="ORF">CBP51_08900</name>
</gene>
<evidence type="ECO:0000313" key="1">
    <source>
        <dbReference type="EMBL" id="OZY87086.1"/>
    </source>
</evidence>